<accession>A0A6G0Y5F3</accession>
<comment type="caution">
    <text evidence="1">The sequence shown here is derived from an EMBL/GenBank/DDBJ whole genome shotgun (WGS) entry which is preliminary data.</text>
</comment>
<sequence length="184" mass="21149">ENVLLSVTHSDHNDTVIHNDGCNTKKRYGKLISQETNYANQQHNKSIFRGPPKKFPLPMILDSKTCFFTSRLKVLKKNLRFFKTKRQISLCLWHDAVAVRKAENIADPILSIVREERDAKNFIFWADNCTGQNKNWVLFKALISTLNSKHNNSIESVTIKYLTKGHTYMLADGVNGIIDKKSKE</sequence>
<dbReference type="Proteomes" id="UP000478052">
    <property type="component" value="Unassembled WGS sequence"/>
</dbReference>
<name>A0A6G0Y5F3_APHCR</name>
<evidence type="ECO:0000313" key="2">
    <source>
        <dbReference type="Proteomes" id="UP000478052"/>
    </source>
</evidence>
<organism evidence="1 2">
    <name type="scientific">Aphis craccivora</name>
    <name type="common">Cowpea aphid</name>
    <dbReference type="NCBI Taxonomy" id="307492"/>
    <lineage>
        <taxon>Eukaryota</taxon>
        <taxon>Metazoa</taxon>
        <taxon>Ecdysozoa</taxon>
        <taxon>Arthropoda</taxon>
        <taxon>Hexapoda</taxon>
        <taxon>Insecta</taxon>
        <taxon>Pterygota</taxon>
        <taxon>Neoptera</taxon>
        <taxon>Paraneoptera</taxon>
        <taxon>Hemiptera</taxon>
        <taxon>Sternorrhyncha</taxon>
        <taxon>Aphidomorpha</taxon>
        <taxon>Aphidoidea</taxon>
        <taxon>Aphididae</taxon>
        <taxon>Aphidini</taxon>
        <taxon>Aphis</taxon>
        <taxon>Aphis</taxon>
    </lineage>
</organism>
<keyword evidence="2" id="KW-1185">Reference proteome</keyword>
<dbReference type="EMBL" id="VUJU01006024">
    <property type="protein sequence ID" value="KAF0749638.1"/>
    <property type="molecule type" value="Genomic_DNA"/>
</dbReference>
<evidence type="ECO:0000313" key="1">
    <source>
        <dbReference type="EMBL" id="KAF0749638.1"/>
    </source>
</evidence>
<feature type="non-terminal residue" evidence="1">
    <location>
        <position position="184"/>
    </location>
</feature>
<dbReference type="OrthoDB" id="6780084at2759"/>
<dbReference type="AlphaFoldDB" id="A0A6G0Y5F3"/>
<reference evidence="1 2" key="1">
    <citation type="submission" date="2019-08" db="EMBL/GenBank/DDBJ databases">
        <title>Whole genome of Aphis craccivora.</title>
        <authorList>
            <person name="Voronova N.V."/>
            <person name="Shulinski R.S."/>
            <person name="Bandarenka Y.V."/>
            <person name="Zhorov D.G."/>
            <person name="Warner D."/>
        </authorList>
    </citation>
    <scope>NUCLEOTIDE SEQUENCE [LARGE SCALE GENOMIC DNA]</scope>
    <source>
        <strain evidence="1">180601</strain>
        <tissue evidence="1">Whole Body</tissue>
    </source>
</reference>
<feature type="non-terminal residue" evidence="1">
    <location>
        <position position="1"/>
    </location>
</feature>
<proteinExistence type="predicted"/>
<protein>
    <submittedName>
        <fullName evidence="1">Uncharacterized protein</fullName>
    </submittedName>
</protein>
<gene>
    <name evidence="1" type="ORF">FWK35_00020473</name>
</gene>